<evidence type="ECO:0000256" key="3">
    <source>
        <dbReference type="ARBA" id="ARBA00022694"/>
    </source>
</evidence>
<evidence type="ECO:0000313" key="9">
    <source>
        <dbReference type="Proteomes" id="UP000078597"/>
    </source>
</evidence>
<dbReference type="Proteomes" id="UP000078597">
    <property type="component" value="Unassembled WGS sequence"/>
</dbReference>
<keyword evidence="4 5" id="KW-0539">Nucleus</keyword>
<dbReference type="EMBL" id="LT594631">
    <property type="protein sequence ID" value="SCN44960.1"/>
    <property type="molecule type" value="Genomic_DNA"/>
</dbReference>
<dbReference type="Gene3D" id="3.30.2380.10">
    <property type="entry name" value="CGI121/TPRKB"/>
    <property type="match status" value="1"/>
</dbReference>
<protein>
    <submittedName>
        <fullName evidence="6">EKC/KEOPS complex subunit CGI121 (CGI121)</fullName>
    </submittedName>
    <submittedName>
        <fullName evidence="7">EKC/KEOPS complex subunit CGI121, putative</fullName>
    </submittedName>
</protein>
<dbReference type="Proteomes" id="UP000219799">
    <property type="component" value="Chromosome 10"/>
</dbReference>
<dbReference type="Proteomes" id="UP000219813">
    <property type="component" value="Chromosome 10"/>
</dbReference>
<evidence type="ECO:0000256" key="1">
    <source>
        <dbReference type="ARBA" id="ARBA00004123"/>
    </source>
</evidence>
<organism evidence="6 9">
    <name type="scientific">Plasmodium malariae</name>
    <dbReference type="NCBI Taxonomy" id="5858"/>
    <lineage>
        <taxon>Eukaryota</taxon>
        <taxon>Sar</taxon>
        <taxon>Alveolata</taxon>
        <taxon>Apicomplexa</taxon>
        <taxon>Aconoidasida</taxon>
        <taxon>Haemosporida</taxon>
        <taxon>Plasmodiidae</taxon>
        <taxon>Plasmodium</taxon>
        <taxon>Plasmodium (Plasmodium)</taxon>
    </lineage>
</organism>
<keyword evidence="11" id="KW-1185">Reference proteome</keyword>
<reference evidence="10 11" key="3">
    <citation type="submission" date="2016-06" db="EMBL/GenBank/DDBJ databases">
        <authorList>
            <consortium name="Pathogen Informatics"/>
        </authorList>
    </citation>
    <scope>NUCLEOTIDE SEQUENCE [LARGE SCALE GENOMIC DNA]</scope>
    <source>
        <strain evidence="7">PmlGA01</strain>
    </source>
</reference>
<dbReference type="PANTHER" id="PTHR15840">
    <property type="entry name" value="CGI-121 FAMILY MEMBER"/>
    <property type="match status" value="1"/>
</dbReference>
<evidence type="ECO:0000313" key="8">
    <source>
        <dbReference type="EMBL" id="SCN44960.1"/>
    </source>
</evidence>
<dbReference type="InterPro" id="IPR036504">
    <property type="entry name" value="CGI121/TPRKB_sf"/>
</dbReference>
<dbReference type="InterPro" id="IPR013926">
    <property type="entry name" value="CGI121/TPRKB"/>
</dbReference>
<dbReference type="GO" id="GO:0002949">
    <property type="term" value="P:tRNA threonylcarbamoyladenosine modification"/>
    <property type="evidence" value="ECO:0007669"/>
    <property type="project" value="TreeGrafter"/>
</dbReference>
<evidence type="ECO:0000313" key="7">
    <source>
        <dbReference type="EMBL" id="SBT71762.1"/>
    </source>
</evidence>
<sequence>MRRRKLYILDEVLDVTLLLFKNVVNAKKILEIYNKQIDTHQNSISHFFLLLDSRLVFNESHILHSIYRGYHNFLTKKRITKNIILEIYFLLSPHENINGCLKQYQIKDDSSSIIYVGVNVTNDEISTLDKQIQGEEVDFDEISLLHDHRKILENFKCSDSSNLERYVYHNIASKKINLS</sequence>
<dbReference type="SUPFAM" id="SSF143870">
    <property type="entry name" value="PF0523-like"/>
    <property type="match status" value="1"/>
</dbReference>
<dbReference type="Pfam" id="PF08617">
    <property type="entry name" value="CGI-121"/>
    <property type="match status" value="1"/>
</dbReference>
<evidence type="ECO:0000256" key="4">
    <source>
        <dbReference type="ARBA" id="ARBA00023242"/>
    </source>
</evidence>
<dbReference type="EMBL" id="FLQW01006969">
    <property type="protein sequence ID" value="SBT01315.1"/>
    <property type="molecule type" value="Genomic_DNA"/>
</dbReference>
<accession>A0A1A8XBS6</accession>
<dbReference type="OMA" id="FFLSAHE"/>
<dbReference type="OrthoDB" id="329139at2759"/>
<keyword evidence="3" id="KW-0819">tRNA processing</keyword>
<evidence type="ECO:0000313" key="6">
    <source>
        <dbReference type="EMBL" id="SBT01315.1"/>
    </source>
</evidence>
<evidence type="ECO:0000313" key="11">
    <source>
        <dbReference type="Proteomes" id="UP000219813"/>
    </source>
</evidence>
<evidence type="ECO:0000256" key="2">
    <source>
        <dbReference type="ARBA" id="ARBA00005546"/>
    </source>
</evidence>
<name>A0A1A8XBS6_PLAMA</name>
<comment type="subcellular location">
    <subcellularLocation>
        <location evidence="1">Nucleus</location>
    </subcellularLocation>
</comment>
<dbReference type="AlphaFoldDB" id="A0A1A8XBS6"/>
<comment type="similarity">
    <text evidence="2 5">Belongs to the CGI121/TPRKB family.</text>
</comment>
<evidence type="ECO:0000256" key="5">
    <source>
        <dbReference type="RuleBase" id="RU004398"/>
    </source>
</evidence>
<reference evidence="6" key="2">
    <citation type="submission" date="2016-05" db="EMBL/GenBank/DDBJ databases">
        <authorList>
            <person name="Lavstsen T."/>
            <person name="Jespersen J.S."/>
        </authorList>
    </citation>
    <scope>NUCLEOTIDE SEQUENCE [LARGE SCALE GENOMIC DNA]</scope>
</reference>
<dbReference type="PANTHER" id="PTHR15840:SF10">
    <property type="entry name" value="EKC_KEOPS COMPLEX SUBUNIT TPRKB"/>
    <property type="match status" value="1"/>
</dbReference>
<reference evidence="9" key="1">
    <citation type="submission" date="2016-05" db="EMBL/GenBank/DDBJ databases">
        <authorList>
            <person name="Naeem Raeece"/>
        </authorList>
    </citation>
    <scope>NUCLEOTIDE SEQUENCE [LARGE SCALE GENOMIC DNA]</scope>
</reference>
<dbReference type="EMBL" id="LT594498">
    <property type="protein sequence ID" value="SBT71762.1"/>
    <property type="molecule type" value="Genomic_DNA"/>
</dbReference>
<dbReference type="GO" id="GO:0005634">
    <property type="term" value="C:nucleus"/>
    <property type="evidence" value="ECO:0007669"/>
    <property type="project" value="UniProtKB-SubCell"/>
</dbReference>
<evidence type="ECO:0000313" key="10">
    <source>
        <dbReference type="Proteomes" id="UP000219799"/>
    </source>
</evidence>
<dbReference type="GO" id="GO:0005829">
    <property type="term" value="C:cytosol"/>
    <property type="evidence" value="ECO:0007669"/>
    <property type="project" value="TreeGrafter"/>
</dbReference>
<accession>A0A1C3KDT5</accession>
<dbReference type="GO" id="GO:0000408">
    <property type="term" value="C:EKC/KEOPS complex"/>
    <property type="evidence" value="ECO:0007669"/>
    <property type="project" value="TreeGrafter"/>
</dbReference>
<gene>
    <name evidence="7" type="primary">PmlGA01_100024300</name>
    <name evidence="8" type="synonym">PmUG01_10033000</name>
    <name evidence="6" type="ORF">PMALA_081190</name>
    <name evidence="7" type="ORF">PMLGA01_100024300</name>
    <name evidence="8" type="ORF">PMUG01_10033000</name>
</gene>
<dbReference type="VEuPathDB" id="PlasmoDB:PmUG01_10033000"/>
<proteinExistence type="inferred from homology"/>